<evidence type="ECO:0000256" key="5">
    <source>
        <dbReference type="PIRNR" id="PIRNR000197"/>
    </source>
</evidence>
<evidence type="ECO:0000259" key="7">
    <source>
        <dbReference type="Pfam" id="PF00171"/>
    </source>
</evidence>
<feature type="domain" description="Aldehyde dehydrogenase" evidence="7">
    <location>
        <begin position="571"/>
        <end position="1010"/>
    </location>
</feature>
<dbReference type="Proteomes" id="UP001059934">
    <property type="component" value="Chromosome"/>
</dbReference>
<protein>
    <recommendedName>
        <fullName evidence="5">Bifunctional protein PutA</fullName>
    </recommendedName>
    <domain>
        <recommendedName>
            <fullName evidence="5">Proline dehydrogenase</fullName>
            <ecNumber evidence="5">1.5.5.2</ecNumber>
        </recommendedName>
        <alternativeName>
            <fullName evidence="5">Proline oxidase</fullName>
        </alternativeName>
    </domain>
    <domain>
        <recommendedName>
            <fullName evidence="5">Delta-1-pyrroline-5-carboxylate dehydrogenase</fullName>
            <shortName evidence="5">P5C dehydrogenase</shortName>
            <ecNumber evidence="5">1.2.1.88</ecNumber>
        </recommendedName>
        <alternativeName>
            <fullName evidence="5">L-glutamate gamma-semialdehyde dehydrogenase</fullName>
        </alternativeName>
    </domain>
</protein>
<dbReference type="InterPro" id="IPR024082">
    <property type="entry name" value="PRODH_PutA_dom_II"/>
</dbReference>
<dbReference type="GO" id="GO:0003842">
    <property type="term" value="F:L-glutamate gamma-semialdehyde dehydrogenase activity"/>
    <property type="evidence" value="ECO:0007669"/>
    <property type="project" value="UniProtKB-EC"/>
</dbReference>
<dbReference type="PANTHER" id="PTHR42862:SF1">
    <property type="entry name" value="DELTA-1-PYRROLINE-5-CARBOXYLATE DEHYDROGENASE 2, ISOFORM A-RELATED"/>
    <property type="match status" value="1"/>
</dbReference>
<feature type="domain" description="Proline utilization A proline dehydrogenase N-terminal" evidence="10">
    <location>
        <begin position="4"/>
        <end position="51"/>
    </location>
</feature>
<dbReference type="NCBIfam" id="TIGR01238">
    <property type="entry name" value="D1pyr5carbox3"/>
    <property type="match status" value="1"/>
</dbReference>
<dbReference type="InterPro" id="IPR016160">
    <property type="entry name" value="Ald_DH_CS_CYS"/>
</dbReference>
<dbReference type="InterPro" id="IPR006660">
    <property type="entry name" value="Arsenate_reductase-like"/>
</dbReference>
<dbReference type="EC" id="1.2.1.88" evidence="5"/>
<dbReference type="SUPFAM" id="SSF53720">
    <property type="entry name" value="ALDH-like"/>
    <property type="match status" value="1"/>
</dbReference>
<comment type="cofactor">
    <cofactor evidence="5">
        <name>FAD</name>
        <dbReference type="ChEBI" id="CHEBI:57692"/>
    </cofactor>
</comment>
<evidence type="ECO:0000256" key="6">
    <source>
        <dbReference type="PROSITE-ProRule" id="PRU01282"/>
    </source>
</evidence>
<dbReference type="SUPFAM" id="SSF51730">
    <property type="entry name" value="FAD-linked oxidoreductase"/>
    <property type="match status" value="1"/>
</dbReference>
<dbReference type="EMBL" id="CP103416">
    <property type="protein sequence ID" value="UVW36192.1"/>
    <property type="molecule type" value="Genomic_DNA"/>
</dbReference>
<evidence type="ECO:0000256" key="3">
    <source>
        <dbReference type="ARBA" id="ARBA00023027"/>
    </source>
</evidence>
<dbReference type="InterPro" id="IPR016162">
    <property type="entry name" value="Ald_DH_N"/>
</dbReference>
<comment type="similarity">
    <text evidence="5">In the C-terminal section; belongs to the aldehyde dehydrogenase family.</text>
</comment>
<dbReference type="Pfam" id="PF14850">
    <property type="entry name" value="Pro_dh-DNA_bdg"/>
    <property type="match status" value="1"/>
</dbReference>
<keyword evidence="12" id="KW-1185">Reference proteome</keyword>
<dbReference type="NCBIfam" id="NF008869">
    <property type="entry name" value="PRK11904.1"/>
    <property type="match status" value="1"/>
</dbReference>
<dbReference type="EC" id="1.5.5.2" evidence="5"/>
<organism evidence="11 12">
    <name type="scientific">SAR92 clade bacterium H455</name>
    <dbReference type="NCBI Taxonomy" id="2974818"/>
    <lineage>
        <taxon>Bacteria</taxon>
        <taxon>Pseudomonadati</taxon>
        <taxon>Pseudomonadota</taxon>
        <taxon>Gammaproteobacteria</taxon>
        <taxon>Cellvibrionales</taxon>
        <taxon>Porticoccaceae</taxon>
        <taxon>SAR92 clade</taxon>
    </lineage>
</organism>
<comment type="similarity">
    <text evidence="5">In the N-terminal section; belongs to the proline dehydrogenase family.</text>
</comment>
<keyword evidence="5" id="KW-0678">Repressor</keyword>
<keyword evidence="5" id="KW-0642">Proline metabolism</keyword>
<dbReference type="SUPFAM" id="SSF81935">
    <property type="entry name" value="N-terminal domain of bifunctional PutA protein"/>
    <property type="match status" value="1"/>
</dbReference>
<dbReference type="InterPro" id="IPR005933">
    <property type="entry name" value="PutA_C"/>
</dbReference>
<comment type="similarity">
    <text evidence="6">Belongs to the ArsC family.</text>
</comment>
<dbReference type="PIRSF" id="PIRSF000197">
    <property type="entry name" value="Bifunct_PutA"/>
    <property type="match status" value="1"/>
</dbReference>
<dbReference type="PANTHER" id="PTHR42862">
    <property type="entry name" value="DELTA-1-PYRROLINE-5-CARBOXYLATE DEHYDROGENASE 1, ISOFORM A-RELATED"/>
    <property type="match status" value="1"/>
</dbReference>
<evidence type="ECO:0000313" key="11">
    <source>
        <dbReference type="EMBL" id="UVW36192.1"/>
    </source>
</evidence>
<name>A0ABY5TQS9_9GAMM</name>
<dbReference type="Gene3D" id="3.40.605.10">
    <property type="entry name" value="Aldehyde Dehydrogenase, Chain A, domain 1"/>
    <property type="match status" value="1"/>
</dbReference>
<reference evidence="11" key="1">
    <citation type="submission" date="2022-08" db="EMBL/GenBank/DDBJ databases">
        <title>Catabolic pathway analysis in culturable SAR92 clade bacteria reveals their overlooked roles in DMSP degradation in coastal seas.</title>
        <authorList>
            <person name="He X."/>
            <person name="Zhang X."/>
            <person name="Zhang Y."/>
        </authorList>
    </citation>
    <scope>NUCLEOTIDE SEQUENCE</scope>
    <source>
        <strain evidence="11">H455</strain>
    </source>
</reference>
<dbReference type="InterPro" id="IPR002872">
    <property type="entry name" value="Proline_DH_dom"/>
</dbReference>
<dbReference type="InterPro" id="IPR029041">
    <property type="entry name" value="FAD-linked_oxidoreductase-like"/>
</dbReference>
<dbReference type="InterPro" id="IPR015590">
    <property type="entry name" value="Aldehyde_DH_dom"/>
</dbReference>
<dbReference type="InterPro" id="IPR024089">
    <property type="entry name" value="PRODH_PutA_dom_I/II"/>
</dbReference>
<evidence type="ECO:0000256" key="2">
    <source>
        <dbReference type="ARBA" id="ARBA00023002"/>
    </source>
</evidence>
<dbReference type="CDD" id="cd07125">
    <property type="entry name" value="ALDH_PutA-P5CDH"/>
    <property type="match status" value="1"/>
</dbReference>
<keyword evidence="3 5" id="KW-0520">NAD</keyword>
<dbReference type="InterPro" id="IPR016161">
    <property type="entry name" value="Ald_DH/histidinol_DH"/>
</dbReference>
<feature type="domain" description="Proline dehydrogenase PutA" evidence="9">
    <location>
        <begin position="60"/>
        <end position="173"/>
    </location>
</feature>
<evidence type="ECO:0000313" key="12">
    <source>
        <dbReference type="Proteomes" id="UP001059934"/>
    </source>
</evidence>
<evidence type="ECO:0000259" key="8">
    <source>
        <dbReference type="Pfam" id="PF01619"/>
    </source>
</evidence>
<dbReference type="Pfam" id="PF00171">
    <property type="entry name" value="Aldedh"/>
    <property type="match status" value="1"/>
</dbReference>
<proteinExistence type="inferred from homology"/>
<evidence type="ECO:0000256" key="4">
    <source>
        <dbReference type="ARBA" id="ARBA00048142"/>
    </source>
</evidence>
<dbReference type="GO" id="GO:0004657">
    <property type="term" value="F:proline dehydrogenase activity"/>
    <property type="evidence" value="ECO:0007669"/>
    <property type="project" value="UniProtKB-EC"/>
</dbReference>
<comment type="catalytic activity">
    <reaction evidence="4 5">
        <text>L-glutamate 5-semialdehyde + NAD(+) + H2O = L-glutamate + NADH + 2 H(+)</text>
        <dbReference type="Rhea" id="RHEA:30235"/>
        <dbReference type="ChEBI" id="CHEBI:15377"/>
        <dbReference type="ChEBI" id="CHEBI:15378"/>
        <dbReference type="ChEBI" id="CHEBI:29985"/>
        <dbReference type="ChEBI" id="CHEBI:57540"/>
        <dbReference type="ChEBI" id="CHEBI:57945"/>
        <dbReference type="ChEBI" id="CHEBI:58066"/>
        <dbReference type="EC" id="1.2.1.88"/>
    </reaction>
</comment>
<comment type="pathway">
    <text evidence="1 5">Amino-acid degradation; L-proline degradation into L-glutamate; L-glutamate from L-proline: step 2/2.</text>
</comment>
<keyword evidence="5" id="KW-0804">Transcription</keyword>
<dbReference type="Gene3D" id="3.40.309.10">
    <property type="entry name" value="Aldehyde Dehydrogenase, Chain A, domain 2"/>
    <property type="match status" value="1"/>
</dbReference>
<dbReference type="PROSITE" id="PS00070">
    <property type="entry name" value="ALDEHYDE_DEHYDR_CYS"/>
    <property type="match status" value="1"/>
</dbReference>
<gene>
    <name evidence="11" type="primary">putA</name>
    <name evidence="11" type="ORF">NYF23_06180</name>
</gene>
<dbReference type="PROSITE" id="PS51353">
    <property type="entry name" value="ARSC"/>
    <property type="match status" value="1"/>
</dbReference>
<dbReference type="InterPro" id="IPR041349">
    <property type="entry name" value="PRODH"/>
</dbReference>
<dbReference type="InterPro" id="IPR025703">
    <property type="entry name" value="Bifunct_PutA"/>
</dbReference>
<keyword evidence="5" id="KW-0238">DNA-binding</keyword>
<evidence type="ECO:0000256" key="1">
    <source>
        <dbReference type="ARBA" id="ARBA00004786"/>
    </source>
</evidence>
<accession>A0ABY5TQS9</accession>
<sequence length="1247" mass="135858">MNQTALRDKIRQATHQEEHQAVTQLLHSNPLSGASREAILQDARNLVTQCRADKSSSGILDAFLLEFGLSNAEGVALMCLAEALLRVPDTLTADRLIAEKIQAGNWRSHRNNSKSLFVNASTWGLMLTGQVVSLDTEITENTDNWLKRLTASAGEPVIRAAIMQAMKIMGGQYVLGRNIQEGLKRGAKQNHVETKFSFDMLGEGARTDSDARNYLTAYASAIDSIGQSSGATDVNSANGISVKLSALHPRYYFAQYGLVMKELLPRIKQLCVQAAKYNIGLSIDAEEAYRLDISMDIFEALAKDSDLDGWQGLGFVLQAYQKRAPDTAKWLIGLARETNRRLMVRLVKGAYWDAEIKHAQELGLASYPVFTRKANTDLCYQHCAGILLDAQDAVYPQFATHNAYTATMILHIAGDREFEFQRLHGMGHILYDNLRLSISKTANSKTAKAIPVRVYAPIGNHSDLLPYLVRRLLENGANSSFVNRFLDEQTPVEELLEDNRKQVNSCFPYQHKGIPVPPEMFRAVGEERKNAHGIDLDSILEAEQLLGQVAKTPQLLSQPIIDGVDLDRELTPCYSPIDQTQLIGHSARVNDDDILRALESANQAYPTWNGVGHGARATILEKVADLMERDFGQLVGVISLEGGRTVNDGISEVREAIDFCRYYAVQAQLLQGLIGRGVFFCVSPWNFPLAITVGQIAAALAAGNTVLAKPAAQTPAIAAYAVRLFHEAGVPGAALQLLLGSGSQIGNLVLGDSRIAGIAFTGSTGTAQHINQQLALRPGPPTPFIAETGGQNCMVVDSSALLEQVVDDVIMSAFQSAGQRCSALRVLFVQSDIADNLLHMLKGAMALLKAGDPRLLSSDLGPVIDSGAQKELQTHIDRMNREAKLIAKVELDSSCANGSFIAPHAFEIDSLDVLTDEVFGPILHVVRFDSDQLGKVIEQINNTGFGLTLGVHSRIQAFAQKVFSNTIAGNTYINRNMVGAVVGVNPFGGRGLSGTGPKAGGPNYMQRFSQADIPVTAGRSFDVTINQSKTRQGTTASSAHHALKNWQSSSIDSRLIILQQVTTDQTWLQQIDAVAREKLANPIELPGPTGEENQLSVQGRGVLTLIVTQQDRFADAEKQIASALLCGCSLVVTADSCHQEKLQSLQDKYAQAGLPRNLLLTAPLDMLGSLVLDNQVEGVLANSLNANSSSLRQVMAKRTGSIIPLIEWPQRGQDYSYHWLLWFLSERTRTENLVARGGNTTLFNLEE</sequence>
<dbReference type="Pfam" id="PF18327">
    <property type="entry name" value="PRODH"/>
    <property type="match status" value="1"/>
</dbReference>
<keyword evidence="5" id="KW-0274">FAD</keyword>
<evidence type="ECO:0000259" key="10">
    <source>
        <dbReference type="Pfam" id="PF18327"/>
    </source>
</evidence>
<keyword evidence="5" id="KW-0285">Flavoprotein</keyword>
<keyword evidence="5" id="KW-0805">Transcription regulation</keyword>
<feature type="domain" description="Proline dehydrogenase" evidence="8">
    <location>
        <begin position="184"/>
        <end position="484"/>
    </location>
</feature>
<comment type="pathway">
    <text evidence="5">Amino-acid degradation; L-proline degradation into L-glutamate; L-glutamate from L-proline: step 1/2.</text>
</comment>
<comment type="catalytic activity">
    <reaction evidence="5">
        <text>L-proline + a quinone = (S)-1-pyrroline-5-carboxylate + a quinol + H(+)</text>
        <dbReference type="Rhea" id="RHEA:23784"/>
        <dbReference type="ChEBI" id="CHEBI:15378"/>
        <dbReference type="ChEBI" id="CHEBI:17388"/>
        <dbReference type="ChEBI" id="CHEBI:24646"/>
        <dbReference type="ChEBI" id="CHEBI:60039"/>
        <dbReference type="ChEBI" id="CHEBI:132124"/>
        <dbReference type="EC" id="1.5.5.2"/>
    </reaction>
</comment>
<dbReference type="Gene3D" id="3.20.20.220">
    <property type="match status" value="2"/>
</dbReference>
<comment type="function">
    <text evidence="5">Oxidizes proline to glutamate for use as a carbon and nitrogen source.</text>
</comment>
<dbReference type="Pfam" id="PF01619">
    <property type="entry name" value="Pro_dh"/>
    <property type="match status" value="1"/>
</dbReference>
<evidence type="ECO:0000259" key="9">
    <source>
        <dbReference type="Pfam" id="PF14850"/>
    </source>
</evidence>
<dbReference type="InterPro" id="IPR016163">
    <property type="entry name" value="Ald_DH_C"/>
</dbReference>
<dbReference type="InterPro" id="IPR050485">
    <property type="entry name" value="Proline_metab_enzyme"/>
</dbReference>
<keyword evidence="2 5" id="KW-0560">Oxidoreductase</keyword>